<comment type="caution">
    <text evidence="2">The sequence shown here is derived from an EMBL/GenBank/DDBJ whole genome shotgun (WGS) entry which is preliminary data.</text>
</comment>
<protein>
    <submittedName>
        <fullName evidence="2">Uncharacterized protein</fullName>
    </submittedName>
</protein>
<feature type="region of interest" description="Disordered" evidence="1">
    <location>
        <begin position="11"/>
        <end position="30"/>
    </location>
</feature>
<evidence type="ECO:0000256" key="1">
    <source>
        <dbReference type="SAM" id="MobiDB-lite"/>
    </source>
</evidence>
<evidence type="ECO:0000313" key="3">
    <source>
        <dbReference type="Proteomes" id="UP001211065"/>
    </source>
</evidence>
<gene>
    <name evidence="2" type="ORF">HK099_005189</name>
</gene>
<evidence type="ECO:0000313" key="2">
    <source>
        <dbReference type="EMBL" id="KAJ3218114.1"/>
    </source>
</evidence>
<organism evidence="2 3">
    <name type="scientific">Clydaea vesicula</name>
    <dbReference type="NCBI Taxonomy" id="447962"/>
    <lineage>
        <taxon>Eukaryota</taxon>
        <taxon>Fungi</taxon>
        <taxon>Fungi incertae sedis</taxon>
        <taxon>Chytridiomycota</taxon>
        <taxon>Chytridiomycota incertae sedis</taxon>
        <taxon>Chytridiomycetes</taxon>
        <taxon>Lobulomycetales</taxon>
        <taxon>Lobulomycetaceae</taxon>
        <taxon>Clydaea</taxon>
    </lineage>
</organism>
<keyword evidence="3" id="KW-1185">Reference proteome</keyword>
<feature type="compositionally biased region" description="Polar residues" evidence="1">
    <location>
        <begin position="11"/>
        <end position="22"/>
    </location>
</feature>
<name>A0AAD5XV47_9FUNG</name>
<sequence>MIAIHHPNLITHHSGSHLNQHMSSIKKSNSSNKNLEFNQNFDWWKAVYPFHQILERYEKKNVQKNFNINQKSSFLQNIDNSKKKCKHDKIRCRECHGFGCPHGRQRSRCKDCGGSEICIHSKVKYHCKECKGSGICEHGKQKLHCRPCILNSTCKHLIKKRDCNECNHKTSVSSMSSQEGGGCIRSGKQHFSNTSRYYSDSSSDS</sequence>
<reference evidence="2" key="1">
    <citation type="submission" date="2020-05" db="EMBL/GenBank/DDBJ databases">
        <title>Phylogenomic resolution of chytrid fungi.</title>
        <authorList>
            <person name="Stajich J.E."/>
            <person name="Amses K."/>
            <person name="Simmons R."/>
            <person name="Seto K."/>
            <person name="Myers J."/>
            <person name="Bonds A."/>
            <person name="Quandt C.A."/>
            <person name="Barry K."/>
            <person name="Liu P."/>
            <person name="Grigoriev I."/>
            <person name="Longcore J.E."/>
            <person name="James T.Y."/>
        </authorList>
    </citation>
    <scope>NUCLEOTIDE SEQUENCE</scope>
    <source>
        <strain evidence="2">JEL0476</strain>
    </source>
</reference>
<proteinExistence type="predicted"/>
<dbReference type="Proteomes" id="UP001211065">
    <property type="component" value="Unassembled WGS sequence"/>
</dbReference>
<dbReference type="EMBL" id="JADGJW010000395">
    <property type="protein sequence ID" value="KAJ3218114.1"/>
    <property type="molecule type" value="Genomic_DNA"/>
</dbReference>
<accession>A0AAD5XV47</accession>
<dbReference type="AlphaFoldDB" id="A0AAD5XV47"/>